<dbReference type="Proteomes" id="UP000276249">
    <property type="component" value="Unassembled WGS sequence"/>
</dbReference>
<proteinExistence type="predicted"/>
<dbReference type="EMBL" id="RDCJ01000044">
    <property type="protein sequence ID" value="RMW50079.1"/>
    <property type="molecule type" value="Genomic_DNA"/>
</dbReference>
<evidence type="ECO:0000313" key="2">
    <source>
        <dbReference type="EMBL" id="MDT6989145.1"/>
    </source>
</evidence>
<dbReference type="PIRSF" id="PIRSF011474">
    <property type="entry name" value="Glucitol_operon_activator"/>
    <property type="match status" value="1"/>
</dbReference>
<dbReference type="EMBL" id="JAPEQV010000002">
    <property type="protein sequence ID" value="MDF2311799.1"/>
    <property type="molecule type" value="Genomic_DNA"/>
</dbReference>
<dbReference type="Pfam" id="PF06923">
    <property type="entry name" value="GutM"/>
    <property type="match status" value="1"/>
</dbReference>
<dbReference type="Proteomes" id="UP001151834">
    <property type="component" value="Unassembled WGS sequence"/>
</dbReference>
<accession>A0A241RRP7</accession>
<dbReference type="KEGG" id="lpg:BB562_03890"/>
<evidence type="ECO:0000313" key="1">
    <source>
        <dbReference type="EMBL" id="MDF2311799.1"/>
    </source>
</evidence>
<evidence type="ECO:0000313" key="5">
    <source>
        <dbReference type="EMBL" id="RMW55023.1"/>
    </source>
</evidence>
<reference evidence="6 7" key="1">
    <citation type="submission" date="2018-10" db="EMBL/GenBank/DDBJ databases">
        <title>Genome sequences of five Lactobacillus pentosus strains isolated from brines of traditionally fermented spanish-style green table olives and differences between them.</title>
        <authorList>
            <person name="Jimenez Diaz R."/>
        </authorList>
    </citation>
    <scope>NUCLEOTIDE SEQUENCE [LARGE SCALE GENOMIC DNA]</scope>
    <source>
        <strain evidence="4 6">IG10</strain>
        <strain evidence="5 7">IG8</strain>
    </source>
</reference>
<protein>
    <submittedName>
        <fullName evidence="2 4">Transcriptional regulator</fullName>
    </submittedName>
</protein>
<reference evidence="1" key="3">
    <citation type="journal article" date="2023" name="Front Nutr">
        <title>Lactiplantibacillus pentosus P2020 protects the hyperuricemia and renal inflammation in mice.</title>
        <authorList>
            <person name="Wang Z."/>
            <person name="Song L."/>
            <person name="Li X."/>
            <person name="Xiao Y."/>
            <person name="Huang Y."/>
            <person name="Zhang Y."/>
            <person name="Li J."/>
            <person name="Li M."/>
            <person name="Ren Z."/>
        </authorList>
    </citation>
    <scope>NUCLEOTIDE SEQUENCE</scope>
    <source>
        <strain evidence="1">P2000</strain>
    </source>
</reference>
<dbReference type="GeneID" id="49394882"/>
<organism evidence="2 8">
    <name type="scientific">Lactiplantibacillus pentosus</name>
    <name type="common">Lactobacillus pentosus</name>
    <dbReference type="NCBI Taxonomy" id="1589"/>
    <lineage>
        <taxon>Bacteria</taxon>
        <taxon>Bacillati</taxon>
        <taxon>Bacillota</taxon>
        <taxon>Bacilli</taxon>
        <taxon>Lactobacillales</taxon>
        <taxon>Lactobacillaceae</taxon>
        <taxon>Lactiplantibacillus</taxon>
    </lineage>
</organism>
<dbReference type="EMBL" id="JAVLAQ010000001">
    <property type="protein sequence ID" value="MDT6989145.1"/>
    <property type="molecule type" value="Genomic_DNA"/>
</dbReference>
<dbReference type="EMBL" id="RDCL01000052">
    <property type="protein sequence ID" value="RMW55023.1"/>
    <property type="molecule type" value="Genomic_DNA"/>
</dbReference>
<evidence type="ECO:0000313" key="6">
    <source>
        <dbReference type="Proteomes" id="UP000276249"/>
    </source>
</evidence>
<sequence length="165" mass="18760">MLIYFGILLVGAFLLQGLLGLHQINSFSRTFHHLRTLAPVAIGKKPKKFRSGTLILIAVNSQGTILEAQMMKGVTIFATFKEIKSLKNQNLAEVAASYSTLREFDKLTRACILDAYKNFINYRTKQLAPSEFDSSIKIWSLPMVEKAKSIFYKLTMARRHKQMND</sequence>
<dbReference type="OrthoDB" id="9096700at2"/>
<reference evidence="2" key="4">
    <citation type="submission" date="2023-08" db="EMBL/GenBank/DDBJ databases">
        <authorList>
            <person name="Page C.A."/>
            <person name="Perez-Diaz I.M."/>
        </authorList>
    </citation>
    <scope>NUCLEOTIDE SEQUENCE</scope>
    <source>
        <strain evidence="3">1.8.9</strain>
        <strain evidence="2">7.8.46</strain>
    </source>
</reference>
<evidence type="ECO:0000313" key="3">
    <source>
        <dbReference type="EMBL" id="MDT7038184.1"/>
    </source>
</evidence>
<evidence type="ECO:0000313" key="7">
    <source>
        <dbReference type="Proteomes" id="UP000281061"/>
    </source>
</evidence>
<evidence type="ECO:0000313" key="4">
    <source>
        <dbReference type="EMBL" id="RMW50079.1"/>
    </source>
</evidence>
<dbReference type="RefSeq" id="WP_050339746.1">
    <property type="nucleotide sequence ID" value="NZ_BJZC01000092.1"/>
</dbReference>
<dbReference type="Proteomes" id="UP001263852">
    <property type="component" value="Unassembled WGS sequence"/>
</dbReference>
<dbReference type="Proteomes" id="UP001267003">
    <property type="component" value="Unassembled WGS sequence"/>
</dbReference>
<dbReference type="Proteomes" id="UP000281061">
    <property type="component" value="Unassembled WGS sequence"/>
</dbReference>
<evidence type="ECO:0000313" key="8">
    <source>
        <dbReference type="Proteomes" id="UP001267003"/>
    </source>
</evidence>
<dbReference type="InterPro" id="IPR009693">
    <property type="entry name" value="Glucitol_operon_activator"/>
</dbReference>
<reference evidence="1" key="2">
    <citation type="submission" date="2022-11" db="EMBL/GenBank/DDBJ databases">
        <authorList>
            <person name="Wang Z."/>
        </authorList>
    </citation>
    <scope>NUCLEOTIDE SEQUENCE</scope>
    <source>
        <strain evidence="1">P2000</strain>
    </source>
</reference>
<dbReference type="EMBL" id="JAVLAO010000001">
    <property type="protein sequence ID" value="MDT7038184.1"/>
    <property type="molecule type" value="Genomic_DNA"/>
</dbReference>
<comment type="caution">
    <text evidence="2">The sequence shown here is derived from an EMBL/GenBank/DDBJ whole genome shotgun (WGS) entry which is preliminary data.</text>
</comment>
<gene>
    <name evidence="5" type="ORF">D6U17_08975</name>
    <name evidence="4" type="ORF">D6U18_04355</name>
    <name evidence="1" type="ORF">OOJ94_03055</name>
    <name evidence="2" type="ORF">RI536_03365</name>
    <name evidence="3" type="ORF">RI555_04050</name>
</gene>
<dbReference type="AlphaFoldDB" id="A0A241RRP7"/>
<name>A0A241RRP7_LACPE</name>